<dbReference type="Proteomes" id="UP000477722">
    <property type="component" value="Unassembled WGS sequence"/>
</dbReference>
<proteinExistence type="predicted"/>
<sequence>MLRENPSVDESELLTRVREVHGDNPKLAATVTRTRKRIERKKTAS</sequence>
<organism evidence="2 3">
    <name type="scientific">Streptomyces boncukensis</name>
    <dbReference type="NCBI Taxonomy" id="2711219"/>
    <lineage>
        <taxon>Bacteria</taxon>
        <taxon>Bacillati</taxon>
        <taxon>Actinomycetota</taxon>
        <taxon>Actinomycetes</taxon>
        <taxon>Kitasatosporales</taxon>
        <taxon>Streptomycetaceae</taxon>
        <taxon>Streptomyces</taxon>
    </lineage>
</organism>
<dbReference type="EMBL" id="JAAKZZ010000063">
    <property type="protein sequence ID" value="NGO68544.1"/>
    <property type="molecule type" value="Genomic_DNA"/>
</dbReference>
<gene>
    <name evidence="2" type="ORF">G5C65_09280</name>
</gene>
<protein>
    <submittedName>
        <fullName evidence="2">Uncharacterized protein</fullName>
    </submittedName>
</protein>
<reference evidence="2 3" key="1">
    <citation type="submission" date="2020-02" db="EMBL/GenBank/DDBJ databases">
        <title>Whole-genome analyses of novel actinobacteria.</title>
        <authorList>
            <person name="Sahin N."/>
            <person name="Tatar D."/>
        </authorList>
    </citation>
    <scope>NUCLEOTIDE SEQUENCE [LARGE SCALE GENOMIC DNA]</scope>
    <source>
        <strain evidence="2 3">SB3404</strain>
    </source>
</reference>
<evidence type="ECO:0000256" key="1">
    <source>
        <dbReference type="SAM" id="MobiDB-lite"/>
    </source>
</evidence>
<dbReference type="AlphaFoldDB" id="A0A6G4WVI0"/>
<name>A0A6G4WVI0_9ACTN</name>
<feature type="region of interest" description="Disordered" evidence="1">
    <location>
        <begin position="19"/>
        <end position="45"/>
    </location>
</feature>
<keyword evidence="3" id="KW-1185">Reference proteome</keyword>
<feature type="compositionally biased region" description="Basic residues" evidence="1">
    <location>
        <begin position="33"/>
        <end position="45"/>
    </location>
</feature>
<evidence type="ECO:0000313" key="3">
    <source>
        <dbReference type="Proteomes" id="UP000477722"/>
    </source>
</evidence>
<accession>A0A6G4WVI0</accession>
<comment type="caution">
    <text evidence="2">The sequence shown here is derived from an EMBL/GenBank/DDBJ whole genome shotgun (WGS) entry which is preliminary data.</text>
</comment>
<evidence type="ECO:0000313" key="2">
    <source>
        <dbReference type="EMBL" id="NGO68544.1"/>
    </source>
</evidence>